<protein>
    <recommendedName>
        <fullName evidence="2">DUF7847 domain-containing protein</fullName>
    </recommendedName>
</protein>
<evidence type="ECO:0000313" key="3">
    <source>
        <dbReference type="EMBL" id="TDQ71032.1"/>
    </source>
</evidence>
<keyword evidence="1" id="KW-0812">Transmembrane</keyword>
<feature type="transmembrane region" description="Helical" evidence="1">
    <location>
        <begin position="166"/>
        <end position="199"/>
    </location>
</feature>
<dbReference type="InterPro" id="IPR057169">
    <property type="entry name" value="DUF7847"/>
</dbReference>
<dbReference type="Proteomes" id="UP000294855">
    <property type="component" value="Unassembled WGS sequence"/>
</dbReference>
<feature type="transmembrane region" description="Helical" evidence="1">
    <location>
        <begin position="249"/>
        <end position="272"/>
    </location>
</feature>
<feature type="domain" description="DUF7847" evidence="2">
    <location>
        <begin position="5"/>
        <end position="284"/>
    </location>
</feature>
<dbReference type="AlphaFoldDB" id="A0A484F6J9"/>
<gene>
    <name evidence="3" type="ORF">C7391_0131</name>
</gene>
<sequence length="333" mass="36687">MADSIGTVISKGWEDFKANPILLAPGILLNILVYIYLIAVFFSLFPDMSTVFSLMGSAGYVDPSIYDTMFDESFNFARFLAITYIGLFIFVIFAVFIEAGLTGMSKEATLTGETSLRDFFSYGAKYFLKLLLLTIVIGIIVGVPLGIVFGFLIILIIALIAAGSIALAILIGFISVLAVIVIVFALSLILYFTTYALILENCGVIGSIKKSYNLFMENKGEVFLFALVLFAISFGVSFVMNIVVTILGFIPLVGFIVGTLINVIVVSVLTGLQTVWCVRMYYSLVEEKTDEEPAEEYSEYSRIEQGILDADGNVVSEEVYEETTTSWEDEKRD</sequence>
<organism evidence="3 4">
    <name type="scientific">Methanimicrococcus blatticola</name>
    <dbReference type="NCBI Taxonomy" id="91560"/>
    <lineage>
        <taxon>Archaea</taxon>
        <taxon>Methanobacteriati</taxon>
        <taxon>Methanobacteriota</taxon>
        <taxon>Stenosarchaea group</taxon>
        <taxon>Methanomicrobia</taxon>
        <taxon>Methanosarcinales</taxon>
        <taxon>Methanosarcinaceae</taxon>
        <taxon>Methanimicrococcus</taxon>
    </lineage>
</organism>
<feature type="transmembrane region" description="Helical" evidence="1">
    <location>
        <begin position="21"/>
        <end position="45"/>
    </location>
</feature>
<evidence type="ECO:0000256" key="1">
    <source>
        <dbReference type="SAM" id="Phobius"/>
    </source>
</evidence>
<feature type="transmembrane region" description="Helical" evidence="1">
    <location>
        <begin position="130"/>
        <end position="160"/>
    </location>
</feature>
<dbReference type="RefSeq" id="WP_133516618.1">
    <property type="nucleotide sequence ID" value="NZ_JAHDUW010000001.1"/>
</dbReference>
<name>A0A484F6J9_9EURY</name>
<evidence type="ECO:0000259" key="2">
    <source>
        <dbReference type="Pfam" id="PF25231"/>
    </source>
</evidence>
<feature type="transmembrane region" description="Helical" evidence="1">
    <location>
        <begin position="220"/>
        <end position="243"/>
    </location>
</feature>
<keyword evidence="1" id="KW-1133">Transmembrane helix</keyword>
<reference evidence="3 4" key="1">
    <citation type="submission" date="2019-03" db="EMBL/GenBank/DDBJ databases">
        <title>Genomic Encyclopedia of Type Strains, Phase IV (KMG-IV): sequencing the most valuable type-strain genomes for metagenomic binning, comparative biology and taxonomic classification.</title>
        <authorList>
            <person name="Goeker M."/>
        </authorList>
    </citation>
    <scope>NUCLEOTIDE SEQUENCE [LARGE SCALE GENOMIC DNA]</scope>
    <source>
        <strain evidence="3 4">DSM 13328</strain>
    </source>
</reference>
<evidence type="ECO:0000313" key="4">
    <source>
        <dbReference type="Proteomes" id="UP000294855"/>
    </source>
</evidence>
<proteinExistence type="predicted"/>
<keyword evidence="4" id="KW-1185">Reference proteome</keyword>
<keyword evidence="1" id="KW-0472">Membrane</keyword>
<dbReference type="Pfam" id="PF25231">
    <property type="entry name" value="DUF7847"/>
    <property type="match status" value="1"/>
</dbReference>
<comment type="caution">
    <text evidence="3">The sequence shown here is derived from an EMBL/GenBank/DDBJ whole genome shotgun (WGS) entry which is preliminary data.</text>
</comment>
<dbReference type="EMBL" id="SNYS01000005">
    <property type="protein sequence ID" value="TDQ71032.1"/>
    <property type="molecule type" value="Genomic_DNA"/>
</dbReference>
<feature type="transmembrane region" description="Helical" evidence="1">
    <location>
        <begin position="76"/>
        <end position="97"/>
    </location>
</feature>
<accession>A0A484F6J9</accession>